<dbReference type="PANTHER" id="PTHR38440">
    <property type="entry name" value="UPF0398 PROTEIN YPSA"/>
    <property type="match status" value="1"/>
</dbReference>
<protein>
    <submittedName>
        <fullName evidence="1">DUF1273 domain-containing protein</fullName>
    </submittedName>
</protein>
<dbReference type="InterPro" id="IPR010697">
    <property type="entry name" value="YspA"/>
</dbReference>
<sequence>MEREKCCCFTGHRRIPEQEMLWVRRRLREEILDLAQKGVDTFLTGGALGFDTLAAQEVLRMRAMGLPSLKLVLALPYMNQEAQWSQRDAAVYRALLRQADDVVYTSQEYHRGCLFQRNRYLVDHSAYCVCYLLQERTGTSYTAQYAREQGLEVRNLAQAPWKQQPAAPNTP</sequence>
<accession>A0A9D2M0S0</accession>
<dbReference type="AlphaFoldDB" id="A0A9D2M0S0"/>
<evidence type="ECO:0000313" key="1">
    <source>
        <dbReference type="EMBL" id="HJB38288.1"/>
    </source>
</evidence>
<dbReference type="SUPFAM" id="SSF102405">
    <property type="entry name" value="MCP/YpsA-like"/>
    <property type="match status" value="1"/>
</dbReference>
<comment type="caution">
    <text evidence="1">The sequence shown here is derived from an EMBL/GenBank/DDBJ whole genome shotgun (WGS) entry which is preliminary data.</text>
</comment>
<dbReference type="Gene3D" id="3.40.50.450">
    <property type="match status" value="1"/>
</dbReference>
<evidence type="ECO:0000313" key="2">
    <source>
        <dbReference type="Proteomes" id="UP000824214"/>
    </source>
</evidence>
<name>A0A9D2M0S0_9FIRM</name>
<proteinExistence type="predicted"/>
<organism evidence="1 2">
    <name type="scientific">Candidatus Acutalibacter ornithocaccae</name>
    <dbReference type="NCBI Taxonomy" id="2838416"/>
    <lineage>
        <taxon>Bacteria</taxon>
        <taxon>Bacillati</taxon>
        <taxon>Bacillota</taxon>
        <taxon>Clostridia</taxon>
        <taxon>Eubacteriales</taxon>
        <taxon>Acutalibacteraceae</taxon>
        <taxon>Acutalibacter</taxon>
    </lineage>
</organism>
<dbReference type="Proteomes" id="UP000824214">
    <property type="component" value="Unassembled WGS sequence"/>
</dbReference>
<gene>
    <name evidence="1" type="ORF">H9942_09525</name>
</gene>
<reference evidence="1" key="1">
    <citation type="journal article" date="2021" name="PeerJ">
        <title>Extensive microbial diversity within the chicken gut microbiome revealed by metagenomics and culture.</title>
        <authorList>
            <person name="Gilroy R."/>
            <person name="Ravi A."/>
            <person name="Getino M."/>
            <person name="Pursley I."/>
            <person name="Horton D.L."/>
            <person name="Alikhan N.F."/>
            <person name="Baker D."/>
            <person name="Gharbi K."/>
            <person name="Hall N."/>
            <person name="Watson M."/>
            <person name="Adriaenssens E.M."/>
            <person name="Foster-Nyarko E."/>
            <person name="Jarju S."/>
            <person name="Secka A."/>
            <person name="Antonio M."/>
            <person name="Oren A."/>
            <person name="Chaudhuri R.R."/>
            <person name="La Ragione R."/>
            <person name="Hildebrand F."/>
            <person name="Pallen M.J."/>
        </authorList>
    </citation>
    <scope>NUCLEOTIDE SEQUENCE</scope>
    <source>
        <strain evidence="1">ChiBcolR8-3208</strain>
    </source>
</reference>
<reference evidence="1" key="2">
    <citation type="submission" date="2021-04" db="EMBL/GenBank/DDBJ databases">
        <authorList>
            <person name="Gilroy R."/>
        </authorList>
    </citation>
    <scope>NUCLEOTIDE SEQUENCE</scope>
    <source>
        <strain evidence="1">ChiBcolR8-3208</strain>
    </source>
</reference>
<dbReference type="PANTHER" id="PTHR38440:SF1">
    <property type="entry name" value="UPF0398 PROTEIN SPR0331"/>
    <property type="match status" value="1"/>
</dbReference>
<dbReference type="Pfam" id="PF06908">
    <property type="entry name" value="YpsA"/>
    <property type="match status" value="1"/>
</dbReference>
<dbReference type="EMBL" id="DWXZ01000206">
    <property type="protein sequence ID" value="HJB38288.1"/>
    <property type="molecule type" value="Genomic_DNA"/>
</dbReference>